<evidence type="ECO:0000256" key="2">
    <source>
        <dbReference type="ARBA" id="ARBA00006692"/>
    </source>
</evidence>
<dbReference type="InterPro" id="IPR050205">
    <property type="entry name" value="CDPK_Ser/Thr_kinases"/>
</dbReference>
<comment type="similarity">
    <text evidence="2">Belongs to the protein kinase superfamily. CAMK Ser/Thr protein kinase family.</text>
</comment>
<evidence type="ECO:0000256" key="14">
    <source>
        <dbReference type="PROSITE-ProRule" id="PRU10141"/>
    </source>
</evidence>
<dbReference type="PANTHER" id="PTHR24349">
    <property type="entry name" value="SERINE/THREONINE-PROTEIN KINASE"/>
    <property type="match status" value="1"/>
</dbReference>
<dbReference type="SUPFAM" id="SSF56112">
    <property type="entry name" value="Protein kinase-like (PK-like)"/>
    <property type="match status" value="1"/>
</dbReference>
<dbReference type="PROSITE" id="PS50011">
    <property type="entry name" value="PROTEIN_KINASE_DOM"/>
    <property type="match status" value="1"/>
</dbReference>
<dbReference type="Ensembl" id="ENSRNOT00000105676.2">
    <property type="protein sequence ID" value="ENSRNOP00000088086.1"/>
    <property type="gene ID" value="ENSRNOG00000029028.7"/>
</dbReference>
<dbReference type="GO" id="GO:0004674">
    <property type="term" value="F:protein serine/threonine kinase activity"/>
    <property type="evidence" value="ECO:0007669"/>
    <property type="project" value="UniProtKB-KW"/>
</dbReference>
<keyword evidence="7 14" id="KW-0547">Nucleotide-binding</keyword>
<keyword evidence="5" id="KW-0808">Transferase</keyword>
<comment type="cofactor">
    <cofactor evidence="1">
        <name>Mg(2+)</name>
        <dbReference type="ChEBI" id="CHEBI:18420"/>
    </cofactor>
</comment>
<sequence length="479" mass="53878">MWLRLPVSQPQAGRGRSRCCIFGAFWQDRPEPHVPLQQGQNPFELAFTLDPAQHGDSDFSPQCEARPDMPSSQPIDIPDAKKRGRKKKRCRATDSFSGRFEDVYQLQEDVLGEGAHARVQTCVNLITNQEYAVKIIEKQLGHIRSRVFREVEMLYQCQGHRNVLELIEFFEEEDRFYLVFEKMRGGSILSHIHRRRHFNELEASVVVQDVASALDFLHNKGVAGRYPPLISPLHFPRHLKICDFDLGSGIKLNGDCSPISTPELLTPCGSAEYMAPEVVEAFSEEASIYDKRCDLWSLGVILYILLSGYPPFVGHCGSDCGWDRGEACPACQNMLFESIQEGKYEFPDKDWSHISFAAKDLISKLLVRDAKQRLSAAQVLQHPWVQGVSCSERYTLVTVTCPVPRNSCAKDLTSFAAEAIAMNRQLAQCEEDAGQDQPVLIRATSRCLQLSPPSQSKLAQRRQRASLSATPVVLVGDRV</sequence>
<evidence type="ECO:0000256" key="8">
    <source>
        <dbReference type="ARBA" id="ARBA00022777"/>
    </source>
</evidence>
<evidence type="ECO:0000256" key="12">
    <source>
        <dbReference type="ARBA" id="ARBA00047899"/>
    </source>
</evidence>
<keyword evidence="18" id="KW-1185">Reference proteome</keyword>
<dbReference type="GO" id="GO:0071243">
    <property type="term" value="P:cellular response to arsenic-containing substance"/>
    <property type="evidence" value="ECO:0007669"/>
    <property type="project" value="Ensembl"/>
</dbReference>
<dbReference type="GeneTree" id="ENSGT00940000154587"/>
<keyword evidence="4" id="KW-0723">Serine/threonine-protein kinase</keyword>
<organism evidence="17 18">
    <name type="scientific">Rattus norvegicus</name>
    <name type="common">Rat</name>
    <dbReference type="NCBI Taxonomy" id="10116"/>
    <lineage>
        <taxon>Eukaryota</taxon>
        <taxon>Metazoa</taxon>
        <taxon>Chordata</taxon>
        <taxon>Craniata</taxon>
        <taxon>Vertebrata</taxon>
        <taxon>Euteleostomi</taxon>
        <taxon>Mammalia</taxon>
        <taxon>Eutheria</taxon>
        <taxon>Euarchontoglires</taxon>
        <taxon>Glires</taxon>
        <taxon>Rodentia</taxon>
        <taxon>Myomorpha</taxon>
        <taxon>Muroidea</taxon>
        <taxon>Muridae</taxon>
        <taxon>Murinae</taxon>
        <taxon>Rattus</taxon>
    </lineage>
</organism>
<name>A0A8I6AI16_RAT</name>
<keyword evidence="6" id="KW-0479">Metal-binding</keyword>
<dbReference type="GO" id="GO:0005524">
    <property type="term" value="F:ATP binding"/>
    <property type="evidence" value="ECO:0007669"/>
    <property type="project" value="UniProtKB-UniRule"/>
</dbReference>
<dbReference type="FunFam" id="3.30.200.20:FF:000093">
    <property type="entry name" value="Putative map kinase-interacting serine/threonine-protein kinase 1"/>
    <property type="match status" value="1"/>
</dbReference>
<protein>
    <recommendedName>
        <fullName evidence="3">non-specific serine/threonine protein kinase</fullName>
        <ecNumber evidence="3">2.7.11.1</ecNumber>
    </recommendedName>
</protein>
<evidence type="ECO:0000256" key="11">
    <source>
        <dbReference type="ARBA" id="ARBA00022845"/>
    </source>
</evidence>
<feature type="binding site" evidence="14">
    <location>
        <position position="134"/>
    </location>
    <ligand>
        <name>ATP</name>
        <dbReference type="ChEBI" id="CHEBI:30616"/>
    </ligand>
</feature>
<evidence type="ECO:0000256" key="5">
    <source>
        <dbReference type="ARBA" id="ARBA00022679"/>
    </source>
</evidence>
<dbReference type="GO" id="GO:0016604">
    <property type="term" value="C:nuclear body"/>
    <property type="evidence" value="ECO:0007669"/>
    <property type="project" value="Ensembl"/>
</dbReference>
<keyword evidence="9 14" id="KW-0067">ATP-binding</keyword>
<dbReference type="InterPro" id="IPR000719">
    <property type="entry name" value="Prot_kinase_dom"/>
</dbReference>
<evidence type="ECO:0000256" key="7">
    <source>
        <dbReference type="ARBA" id="ARBA00022741"/>
    </source>
</evidence>
<dbReference type="Proteomes" id="UP000002494">
    <property type="component" value="Chromosome 7"/>
</dbReference>
<keyword evidence="8" id="KW-0418">Kinase</keyword>
<keyword evidence="10" id="KW-0460">Magnesium</keyword>
<gene>
    <name evidence="17 19" type="primary">Mknk2</name>
</gene>
<dbReference type="GO" id="GO:0046872">
    <property type="term" value="F:metal ion binding"/>
    <property type="evidence" value="ECO:0007669"/>
    <property type="project" value="UniProtKB-KW"/>
</dbReference>
<evidence type="ECO:0000256" key="10">
    <source>
        <dbReference type="ARBA" id="ARBA00022842"/>
    </source>
</evidence>
<evidence type="ECO:0000256" key="15">
    <source>
        <dbReference type="SAM" id="MobiDB-lite"/>
    </source>
</evidence>
<reference evidence="17" key="2">
    <citation type="submission" date="2025-08" db="UniProtKB">
        <authorList>
            <consortium name="Ensembl"/>
        </authorList>
    </citation>
    <scope>IDENTIFICATION</scope>
    <source>
        <strain evidence="17">Brown Norway</strain>
    </source>
</reference>
<dbReference type="Pfam" id="PF00069">
    <property type="entry name" value="Pkinase"/>
    <property type="match status" value="1"/>
</dbReference>
<dbReference type="AlphaFoldDB" id="A0A8I6AI16"/>
<dbReference type="PROSITE" id="PS00107">
    <property type="entry name" value="PROTEIN_KINASE_ATP"/>
    <property type="match status" value="1"/>
</dbReference>
<dbReference type="RGD" id="1305728">
    <property type="gene designation" value="Mknk2"/>
</dbReference>
<evidence type="ECO:0000313" key="18">
    <source>
        <dbReference type="Proteomes" id="UP000002494"/>
    </source>
</evidence>
<dbReference type="Gene3D" id="1.10.510.10">
    <property type="entry name" value="Transferase(Phosphotransferase) domain 1"/>
    <property type="match status" value="1"/>
</dbReference>
<evidence type="ECO:0000313" key="19">
    <source>
        <dbReference type="RGD" id="1305728"/>
    </source>
</evidence>
<feature type="domain" description="Protein kinase" evidence="16">
    <location>
        <begin position="105"/>
        <end position="385"/>
    </location>
</feature>
<evidence type="ECO:0000256" key="4">
    <source>
        <dbReference type="ARBA" id="ARBA00022527"/>
    </source>
</evidence>
<dbReference type="GO" id="GO:0097192">
    <property type="term" value="P:extrinsic apoptotic signaling pathway in absence of ligand"/>
    <property type="evidence" value="ECO:0007669"/>
    <property type="project" value="Ensembl"/>
</dbReference>
<dbReference type="OrthoDB" id="5794026at2759"/>
<evidence type="ECO:0000259" key="16">
    <source>
        <dbReference type="PROSITE" id="PS50011"/>
    </source>
</evidence>
<evidence type="ECO:0000256" key="13">
    <source>
        <dbReference type="ARBA" id="ARBA00048679"/>
    </source>
</evidence>
<evidence type="ECO:0000313" key="17">
    <source>
        <dbReference type="Ensembl" id="ENSRNOP00000088086.1"/>
    </source>
</evidence>
<dbReference type="InterPro" id="IPR011009">
    <property type="entry name" value="Kinase-like_dom_sf"/>
</dbReference>
<comment type="catalytic activity">
    <reaction evidence="12">
        <text>L-threonyl-[protein] + ATP = O-phospho-L-threonyl-[protein] + ADP + H(+)</text>
        <dbReference type="Rhea" id="RHEA:46608"/>
        <dbReference type="Rhea" id="RHEA-COMP:11060"/>
        <dbReference type="Rhea" id="RHEA-COMP:11605"/>
        <dbReference type="ChEBI" id="CHEBI:15378"/>
        <dbReference type="ChEBI" id="CHEBI:30013"/>
        <dbReference type="ChEBI" id="CHEBI:30616"/>
        <dbReference type="ChEBI" id="CHEBI:61977"/>
        <dbReference type="ChEBI" id="CHEBI:456216"/>
        <dbReference type="EC" id="2.7.11.1"/>
    </reaction>
</comment>
<accession>A0A8I6AI16</accession>
<dbReference type="EC" id="2.7.11.1" evidence="3"/>
<comment type="catalytic activity">
    <reaction evidence="13">
        <text>L-seryl-[protein] + ATP = O-phospho-L-seryl-[protein] + ADP + H(+)</text>
        <dbReference type="Rhea" id="RHEA:17989"/>
        <dbReference type="Rhea" id="RHEA-COMP:9863"/>
        <dbReference type="Rhea" id="RHEA-COMP:11604"/>
        <dbReference type="ChEBI" id="CHEBI:15378"/>
        <dbReference type="ChEBI" id="CHEBI:29999"/>
        <dbReference type="ChEBI" id="CHEBI:30616"/>
        <dbReference type="ChEBI" id="CHEBI:83421"/>
        <dbReference type="ChEBI" id="CHEBI:456216"/>
        <dbReference type="EC" id="2.7.11.1"/>
    </reaction>
</comment>
<keyword evidence="11" id="KW-0810">Translation regulation</keyword>
<evidence type="ECO:0000256" key="6">
    <source>
        <dbReference type="ARBA" id="ARBA00022723"/>
    </source>
</evidence>
<reference evidence="17" key="1">
    <citation type="submission" date="2024-01" db="EMBL/GenBank/DDBJ databases">
        <title>GRCr8: a new rat reference genome assembly contstructed from accurate long reads and long range scaffolding.</title>
        <authorList>
            <person name="Doris P.A."/>
            <person name="Kalbfleisch T."/>
            <person name="Li K."/>
            <person name="Howe K."/>
            <person name="Wood J."/>
        </authorList>
    </citation>
    <scope>NUCLEOTIDE SEQUENCE [LARGE SCALE GENOMIC DNA]</scope>
    <source>
        <strain evidence="17">Brown Norway</strain>
    </source>
</reference>
<dbReference type="GO" id="GO:0035556">
    <property type="term" value="P:intracellular signal transduction"/>
    <property type="evidence" value="ECO:0007669"/>
    <property type="project" value="Ensembl"/>
</dbReference>
<dbReference type="InterPro" id="IPR017441">
    <property type="entry name" value="Protein_kinase_ATP_BS"/>
</dbReference>
<reference evidence="17" key="3">
    <citation type="submission" date="2025-09" db="UniProtKB">
        <authorList>
            <consortium name="Ensembl"/>
        </authorList>
    </citation>
    <scope>IDENTIFICATION</scope>
    <source>
        <strain evidence="17">Brown Norway</strain>
    </source>
</reference>
<proteinExistence type="inferred from homology"/>
<feature type="region of interest" description="Disordered" evidence="15">
    <location>
        <begin position="55"/>
        <end position="88"/>
    </location>
</feature>
<dbReference type="GO" id="GO:0006417">
    <property type="term" value="P:regulation of translation"/>
    <property type="evidence" value="ECO:0007669"/>
    <property type="project" value="UniProtKB-KW"/>
</dbReference>
<dbReference type="FunFam" id="1.10.510.10:FF:000119">
    <property type="entry name" value="Putative map kinase-interacting serine/threonine-protein kinase 1"/>
    <property type="match status" value="1"/>
</dbReference>
<dbReference type="Gene3D" id="3.30.200.20">
    <property type="entry name" value="Phosphorylase Kinase, domain 1"/>
    <property type="match status" value="1"/>
</dbReference>
<evidence type="ECO:0000256" key="1">
    <source>
        <dbReference type="ARBA" id="ARBA00001946"/>
    </source>
</evidence>
<evidence type="ECO:0000256" key="9">
    <source>
        <dbReference type="ARBA" id="ARBA00022840"/>
    </source>
</evidence>
<evidence type="ECO:0000256" key="3">
    <source>
        <dbReference type="ARBA" id="ARBA00012513"/>
    </source>
</evidence>
<dbReference type="GO" id="GO:0030097">
    <property type="term" value="P:hemopoiesis"/>
    <property type="evidence" value="ECO:0007669"/>
    <property type="project" value="Ensembl"/>
</dbReference>